<accession>A0A922CM78</accession>
<dbReference type="OrthoDB" id="7433017at2759"/>
<feature type="chain" id="PRO_5038276754" evidence="1">
    <location>
        <begin position="22"/>
        <end position="222"/>
    </location>
</feature>
<comment type="caution">
    <text evidence="2">The sequence shown here is derived from an EMBL/GenBank/DDBJ whole genome shotgun (WGS) entry which is preliminary data.</text>
</comment>
<keyword evidence="3" id="KW-1185">Reference proteome</keyword>
<dbReference type="AlphaFoldDB" id="A0A922CM78"/>
<dbReference type="EMBL" id="JH668399">
    <property type="protein sequence ID" value="KAG6451071.1"/>
    <property type="molecule type" value="Genomic_DNA"/>
</dbReference>
<evidence type="ECO:0000313" key="3">
    <source>
        <dbReference type="Proteomes" id="UP000791440"/>
    </source>
</evidence>
<sequence length="222" mass="25348">MFSVSPLIFVFASFFLPWTLGVSETLYTNPLDRSKRQVLLWPNSTVLQFNAGISAPSPAKNINFNFAFQANFQLPWNRTQIPTDILVANSGYDGTTRKKREANEGRETGGYENDARLYHFYKYVEDVLNGFGYHGESCVRRVLCQLAAEPLHSNDEEDLLHELASFVLNPTNDVIDHPSHRRESRSYIDAYTKGQKAQNCSKLYHKCSMSLIDIFTKLHEVS</sequence>
<dbReference type="SMART" id="SM00718">
    <property type="entry name" value="DM4_12"/>
    <property type="match status" value="1"/>
</dbReference>
<reference evidence="2" key="2">
    <citation type="submission" date="2020-12" db="EMBL/GenBank/DDBJ databases">
        <authorList>
            <person name="Kanost M."/>
        </authorList>
    </citation>
    <scope>NUCLEOTIDE SEQUENCE</scope>
</reference>
<dbReference type="PANTHER" id="PTHR21398:SF4">
    <property type="entry name" value="AGAP002980-PA"/>
    <property type="match status" value="1"/>
</dbReference>
<keyword evidence="1" id="KW-0732">Signal</keyword>
<dbReference type="EMBL" id="JH668399">
    <property type="protein sequence ID" value="KAG6451070.1"/>
    <property type="molecule type" value="Genomic_DNA"/>
</dbReference>
<evidence type="ECO:0000313" key="2">
    <source>
        <dbReference type="EMBL" id="KAG6451071.1"/>
    </source>
</evidence>
<gene>
    <name evidence="2" type="ORF">O3G_MSEX006930</name>
</gene>
<feature type="signal peptide" evidence="1">
    <location>
        <begin position="1"/>
        <end position="21"/>
    </location>
</feature>
<dbReference type="Pfam" id="PF07841">
    <property type="entry name" value="DM4_12"/>
    <property type="match status" value="1"/>
</dbReference>
<name>A0A922CM78_MANSE</name>
<protein>
    <submittedName>
        <fullName evidence="2">Uncharacterized protein</fullName>
    </submittedName>
</protein>
<organism evidence="2 3">
    <name type="scientific">Manduca sexta</name>
    <name type="common">Tobacco hawkmoth</name>
    <name type="synonym">Tobacco hornworm</name>
    <dbReference type="NCBI Taxonomy" id="7130"/>
    <lineage>
        <taxon>Eukaryota</taxon>
        <taxon>Metazoa</taxon>
        <taxon>Ecdysozoa</taxon>
        <taxon>Arthropoda</taxon>
        <taxon>Hexapoda</taxon>
        <taxon>Insecta</taxon>
        <taxon>Pterygota</taxon>
        <taxon>Neoptera</taxon>
        <taxon>Endopterygota</taxon>
        <taxon>Lepidoptera</taxon>
        <taxon>Glossata</taxon>
        <taxon>Ditrysia</taxon>
        <taxon>Bombycoidea</taxon>
        <taxon>Sphingidae</taxon>
        <taxon>Sphinginae</taxon>
        <taxon>Sphingini</taxon>
        <taxon>Manduca</taxon>
    </lineage>
</organism>
<dbReference type="PANTHER" id="PTHR21398">
    <property type="entry name" value="AGAP007094-PA"/>
    <property type="match status" value="1"/>
</dbReference>
<dbReference type="InterPro" id="IPR006631">
    <property type="entry name" value="DM4_12"/>
</dbReference>
<dbReference type="Proteomes" id="UP000791440">
    <property type="component" value="Unassembled WGS sequence"/>
</dbReference>
<proteinExistence type="predicted"/>
<reference evidence="2" key="1">
    <citation type="journal article" date="2016" name="Insect Biochem. Mol. Biol.">
        <title>Multifaceted biological insights from a draft genome sequence of the tobacco hornworm moth, Manduca sexta.</title>
        <authorList>
            <person name="Kanost M.R."/>
            <person name="Arrese E.L."/>
            <person name="Cao X."/>
            <person name="Chen Y.R."/>
            <person name="Chellapilla S."/>
            <person name="Goldsmith M.R."/>
            <person name="Grosse-Wilde E."/>
            <person name="Heckel D.G."/>
            <person name="Herndon N."/>
            <person name="Jiang H."/>
            <person name="Papanicolaou A."/>
            <person name="Qu J."/>
            <person name="Soulages J.L."/>
            <person name="Vogel H."/>
            <person name="Walters J."/>
            <person name="Waterhouse R.M."/>
            <person name="Ahn S.J."/>
            <person name="Almeida F.C."/>
            <person name="An C."/>
            <person name="Aqrawi P."/>
            <person name="Bretschneider A."/>
            <person name="Bryant W.B."/>
            <person name="Bucks S."/>
            <person name="Chao H."/>
            <person name="Chevignon G."/>
            <person name="Christen J.M."/>
            <person name="Clarke D.F."/>
            <person name="Dittmer N.T."/>
            <person name="Ferguson L.C.F."/>
            <person name="Garavelou S."/>
            <person name="Gordon K.H.J."/>
            <person name="Gunaratna R.T."/>
            <person name="Han Y."/>
            <person name="Hauser F."/>
            <person name="He Y."/>
            <person name="Heidel-Fischer H."/>
            <person name="Hirsh A."/>
            <person name="Hu Y."/>
            <person name="Jiang H."/>
            <person name="Kalra D."/>
            <person name="Klinner C."/>
            <person name="Konig C."/>
            <person name="Kovar C."/>
            <person name="Kroll A.R."/>
            <person name="Kuwar S.S."/>
            <person name="Lee S.L."/>
            <person name="Lehman R."/>
            <person name="Li K."/>
            <person name="Li Z."/>
            <person name="Liang H."/>
            <person name="Lovelace S."/>
            <person name="Lu Z."/>
            <person name="Mansfield J.H."/>
            <person name="McCulloch K.J."/>
            <person name="Mathew T."/>
            <person name="Morton B."/>
            <person name="Muzny D.M."/>
            <person name="Neunemann D."/>
            <person name="Ongeri F."/>
            <person name="Pauchet Y."/>
            <person name="Pu L.L."/>
            <person name="Pyrousis I."/>
            <person name="Rao X.J."/>
            <person name="Redding A."/>
            <person name="Roesel C."/>
            <person name="Sanchez-Gracia A."/>
            <person name="Schaack S."/>
            <person name="Shukla A."/>
            <person name="Tetreau G."/>
            <person name="Wang Y."/>
            <person name="Xiong G.H."/>
            <person name="Traut W."/>
            <person name="Walsh T.K."/>
            <person name="Worley K.C."/>
            <person name="Wu D."/>
            <person name="Wu W."/>
            <person name="Wu Y.Q."/>
            <person name="Zhang X."/>
            <person name="Zou Z."/>
            <person name="Zucker H."/>
            <person name="Briscoe A.D."/>
            <person name="Burmester T."/>
            <person name="Clem R.J."/>
            <person name="Feyereisen R."/>
            <person name="Grimmelikhuijzen C.J.P."/>
            <person name="Hamodrakas S.J."/>
            <person name="Hansson B.S."/>
            <person name="Huguet E."/>
            <person name="Jermiin L.S."/>
            <person name="Lan Q."/>
            <person name="Lehman H.K."/>
            <person name="Lorenzen M."/>
            <person name="Merzendorfer H."/>
            <person name="Michalopoulos I."/>
            <person name="Morton D.B."/>
            <person name="Muthukrishnan S."/>
            <person name="Oakeshott J.G."/>
            <person name="Palmer W."/>
            <person name="Park Y."/>
            <person name="Passarelli A.L."/>
            <person name="Rozas J."/>
            <person name="Schwartz L.M."/>
            <person name="Smith W."/>
            <person name="Southgate A."/>
            <person name="Vilcinskas A."/>
            <person name="Vogt R."/>
            <person name="Wang P."/>
            <person name="Werren J."/>
            <person name="Yu X.Q."/>
            <person name="Zhou J.J."/>
            <person name="Brown S.J."/>
            <person name="Scherer S.E."/>
            <person name="Richards S."/>
            <person name="Blissard G.W."/>
        </authorList>
    </citation>
    <scope>NUCLEOTIDE SEQUENCE</scope>
</reference>
<evidence type="ECO:0000256" key="1">
    <source>
        <dbReference type="SAM" id="SignalP"/>
    </source>
</evidence>